<dbReference type="Pfam" id="PF07687">
    <property type="entry name" value="M20_dimer"/>
    <property type="match status" value="1"/>
</dbReference>
<evidence type="ECO:0000313" key="3">
    <source>
        <dbReference type="Proteomes" id="UP001597227"/>
    </source>
</evidence>
<dbReference type="InterPro" id="IPR011650">
    <property type="entry name" value="Peptidase_M20_dimer"/>
</dbReference>
<name>A0ABW4MM57_9BACI</name>
<dbReference type="Gene3D" id="3.40.630.10">
    <property type="entry name" value="Zn peptidases"/>
    <property type="match status" value="1"/>
</dbReference>
<dbReference type="RefSeq" id="WP_388037659.1">
    <property type="nucleotide sequence ID" value="NZ_JBHUEK010000015.1"/>
</dbReference>
<dbReference type="PANTHER" id="PTHR30575:SF3">
    <property type="entry name" value="PEPTIDASE M20 DIMERISATION DOMAIN-CONTAINING PROTEIN"/>
    <property type="match status" value="1"/>
</dbReference>
<dbReference type="InterPro" id="IPR017439">
    <property type="entry name" value="Amidohydrolase"/>
</dbReference>
<feature type="domain" description="Peptidase M20 dimerisation" evidence="1">
    <location>
        <begin position="232"/>
        <end position="322"/>
    </location>
</feature>
<comment type="caution">
    <text evidence="2">The sequence shown here is derived from an EMBL/GenBank/DDBJ whole genome shotgun (WGS) entry which is preliminary data.</text>
</comment>
<dbReference type="Proteomes" id="UP001597227">
    <property type="component" value="Unassembled WGS sequence"/>
</dbReference>
<evidence type="ECO:0000259" key="1">
    <source>
        <dbReference type="Pfam" id="PF07687"/>
    </source>
</evidence>
<dbReference type="PIRSF" id="PIRSF005962">
    <property type="entry name" value="Pept_M20D_amidohydro"/>
    <property type="match status" value="1"/>
</dbReference>
<accession>A0ABW4MM57</accession>
<reference evidence="3" key="1">
    <citation type="journal article" date="2019" name="Int. J. Syst. Evol. Microbiol.">
        <title>The Global Catalogue of Microorganisms (GCM) 10K type strain sequencing project: providing services to taxonomists for standard genome sequencing and annotation.</title>
        <authorList>
            <consortium name="The Broad Institute Genomics Platform"/>
            <consortium name="The Broad Institute Genome Sequencing Center for Infectious Disease"/>
            <person name="Wu L."/>
            <person name="Ma J."/>
        </authorList>
    </citation>
    <scope>NUCLEOTIDE SEQUENCE [LARGE SCALE GENOMIC DNA]</scope>
    <source>
        <strain evidence="3">CCUG 15531</strain>
    </source>
</reference>
<evidence type="ECO:0000313" key="2">
    <source>
        <dbReference type="EMBL" id="MFD1779013.1"/>
    </source>
</evidence>
<gene>
    <name evidence="2" type="ORF">ACFSFW_10075</name>
</gene>
<dbReference type="SUPFAM" id="SSF53187">
    <property type="entry name" value="Zn-dependent exopeptidases"/>
    <property type="match status" value="1"/>
</dbReference>
<dbReference type="InterPro" id="IPR036264">
    <property type="entry name" value="Bact_exopeptidase_dim_dom"/>
</dbReference>
<dbReference type="EMBL" id="JBHUEK010000015">
    <property type="protein sequence ID" value="MFD1779013.1"/>
    <property type="molecule type" value="Genomic_DNA"/>
</dbReference>
<sequence length="437" mass="46949">MSRNYAQMVEEIYPTMVEWRRDFHKFAESGWVEFRTASIVASKLSEWGYEVKVGKEVVDHNSRMGVPPQSVLEMHEKRALEQGAKEEWLPYLSGGYTGVVGVLDTGKPGPTVGLRFDMDALDIQESNAEDHFPVSQAFQSVNSGMMHSCGHDAHTSIGLGLAKLLTGMKEELTGKIKLIFQPAEEGVRGAKSMVEAGVVDDVDLFIAAHVGTGVPLGEVICGSNGFLSTTKLNVEFSGKAAHAGAKPEEGKNALLAAASAVLGLQSIPRHSGGASRVNVGVLQAGSGRNIIPQHAHLKVETRGINTEVNEFMLESAKNVLNGAASMYGVDVEYDIVGEARTSDSSEELIEFMHDSIGNVTGVHSIVKSSSFAAGSEDATYMMARVKENGGLATYSILGTTLAAGHHNEKFDIDETVMKIGVESFLHILTSVKNRQWG</sequence>
<keyword evidence="3" id="KW-1185">Reference proteome</keyword>
<organism evidence="2 3">
    <name type="scientific">Fredinandcohnia salidurans</name>
    <dbReference type="NCBI Taxonomy" id="2595041"/>
    <lineage>
        <taxon>Bacteria</taxon>
        <taxon>Bacillati</taxon>
        <taxon>Bacillota</taxon>
        <taxon>Bacilli</taxon>
        <taxon>Bacillales</taxon>
        <taxon>Bacillaceae</taxon>
        <taxon>Fredinandcohnia</taxon>
    </lineage>
</organism>
<dbReference type="InterPro" id="IPR052030">
    <property type="entry name" value="Peptidase_M20/M20A_hydrolases"/>
</dbReference>
<protein>
    <submittedName>
        <fullName evidence="2">Amidohydrolase</fullName>
    </submittedName>
</protein>
<dbReference type="InterPro" id="IPR002933">
    <property type="entry name" value="Peptidase_M20"/>
</dbReference>
<dbReference type="PANTHER" id="PTHR30575">
    <property type="entry name" value="PEPTIDASE M20"/>
    <property type="match status" value="1"/>
</dbReference>
<dbReference type="Pfam" id="PF01546">
    <property type="entry name" value="Peptidase_M20"/>
    <property type="match status" value="1"/>
</dbReference>
<dbReference type="NCBIfam" id="TIGR01891">
    <property type="entry name" value="amidohydrolases"/>
    <property type="match status" value="1"/>
</dbReference>
<proteinExistence type="predicted"/>
<dbReference type="SUPFAM" id="SSF55031">
    <property type="entry name" value="Bacterial exopeptidase dimerisation domain"/>
    <property type="match status" value="1"/>
</dbReference>